<reference evidence="2" key="1">
    <citation type="submission" date="2016-04" db="EMBL/GenBank/DDBJ databases">
        <title>Complete Genome Sequences of Twelve Strains of a Stable Defined Moderately Diverse Mouse Microbiota 2 (sDMDMm2).</title>
        <authorList>
            <person name="Uchimura Y."/>
            <person name="Wyss M."/>
            <person name="Brugiroux S."/>
            <person name="Limenitakis J.P."/>
            <person name="Stecher B."/>
            <person name="McCoy K.D."/>
            <person name="Macpherson A.J."/>
        </authorList>
    </citation>
    <scope>NUCLEOTIDE SEQUENCE [LARGE SCALE GENOMIC DNA]</scope>
    <source>
        <strain evidence="2">YL27</strain>
    </source>
</reference>
<evidence type="ECO:0000313" key="1">
    <source>
        <dbReference type="EMBL" id="ANU63358.1"/>
    </source>
</evidence>
<dbReference type="STRING" id="1796646.A4V02_06235"/>
<dbReference type="RefSeq" id="WP_068960696.1">
    <property type="nucleotide sequence ID" value="NZ_CP015402.2"/>
</dbReference>
<protein>
    <recommendedName>
        <fullName evidence="3">DNA primase</fullName>
    </recommendedName>
</protein>
<dbReference type="SUPFAM" id="SSF57783">
    <property type="entry name" value="Zinc beta-ribbon"/>
    <property type="match status" value="1"/>
</dbReference>
<dbReference type="EMBL" id="CP015402">
    <property type="protein sequence ID" value="ANU63358.1"/>
    <property type="molecule type" value="Genomic_DNA"/>
</dbReference>
<name>A0A1B1S988_9BACT</name>
<dbReference type="KEGG" id="pary:A4V02_06235"/>
<gene>
    <name evidence="1" type="ORF">A4V02_06235</name>
</gene>
<proteinExistence type="predicted"/>
<dbReference type="Proteomes" id="UP000186351">
    <property type="component" value="Chromosome"/>
</dbReference>
<sequence>MRYTKDDIHKISIYKLLEAIGMRRVDLVSDDVELYYTPYRNDSEPKFIVDDLARKWYDQVTGKSGDIRDLARLIAKGADRDDIDGYIVRKANEYEKIQELRAMSRRLMEPETFDVDYDKIHLTTFMKALGQPKPLMADGNILYYKAPYSNDENRTIAVNTITNCWHDTKSKKQGNIFTLVWHMIGSSNISEIKRYIVAEMSAMNKNLALNRTELEKTEIPKKKRGMRL</sequence>
<accession>A0A1B1S988</accession>
<organism evidence="1 2">
    <name type="scientific">Muribaculum intestinale</name>
    <dbReference type="NCBI Taxonomy" id="1796646"/>
    <lineage>
        <taxon>Bacteria</taxon>
        <taxon>Pseudomonadati</taxon>
        <taxon>Bacteroidota</taxon>
        <taxon>Bacteroidia</taxon>
        <taxon>Bacteroidales</taxon>
        <taxon>Muribaculaceae</taxon>
        <taxon>Muribaculum</taxon>
    </lineage>
</organism>
<keyword evidence="2" id="KW-1185">Reference proteome</keyword>
<dbReference type="GeneID" id="65536449"/>
<evidence type="ECO:0008006" key="3">
    <source>
        <dbReference type="Google" id="ProtNLM"/>
    </source>
</evidence>
<dbReference type="AlphaFoldDB" id="A0A1B1S988"/>
<evidence type="ECO:0000313" key="2">
    <source>
        <dbReference type="Proteomes" id="UP000186351"/>
    </source>
</evidence>
<dbReference type="OrthoDB" id="1094488at2"/>
<accession>A0A1Z2XJF4</accession>